<organism evidence="8 9">
    <name type="scientific">Hydra vulgaris</name>
    <name type="common">Hydra</name>
    <name type="synonym">Hydra attenuata</name>
    <dbReference type="NCBI Taxonomy" id="6087"/>
    <lineage>
        <taxon>Eukaryota</taxon>
        <taxon>Metazoa</taxon>
        <taxon>Cnidaria</taxon>
        <taxon>Hydrozoa</taxon>
        <taxon>Hydroidolina</taxon>
        <taxon>Anthoathecata</taxon>
        <taxon>Aplanulata</taxon>
        <taxon>Hydridae</taxon>
        <taxon>Hydra</taxon>
    </lineage>
</organism>
<evidence type="ECO:0000256" key="4">
    <source>
        <dbReference type="ARBA" id="ARBA00024819"/>
    </source>
</evidence>
<protein>
    <recommendedName>
        <fullName evidence="5">Cilia- and flagella-associated protein 418</fullName>
    </recommendedName>
</protein>
<evidence type="ECO:0000256" key="3">
    <source>
        <dbReference type="ARBA" id="ARBA00022490"/>
    </source>
</evidence>
<dbReference type="PANTHER" id="PTHR33958:SF1">
    <property type="entry name" value="CILIA- AND FLAGELLA-ASSOCIATED PROTEIN 418"/>
    <property type="match status" value="1"/>
</dbReference>
<dbReference type="GeneID" id="136072086"/>
<comment type="subcellular location">
    <subcellularLocation>
        <location evidence="2">Cytoplasm</location>
    </subcellularLocation>
    <subcellularLocation>
        <location evidence="1">Photoreceptor inner segment</location>
    </subcellularLocation>
</comment>
<evidence type="ECO:0000256" key="1">
    <source>
        <dbReference type="ARBA" id="ARBA00004437"/>
    </source>
</evidence>
<evidence type="ECO:0000256" key="5">
    <source>
        <dbReference type="ARBA" id="ARBA00026215"/>
    </source>
</evidence>
<dbReference type="PANTHER" id="PTHR33958">
    <property type="entry name" value="PROTEIN C8ORF37"/>
    <property type="match status" value="1"/>
</dbReference>
<reference evidence="9" key="1">
    <citation type="submission" date="2025-08" db="UniProtKB">
        <authorList>
            <consortium name="RefSeq"/>
        </authorList>
    </citation>
    <scope>IDENTIFICATION</scope>
</reference>
<feature type="coiled-coil region" evidence="6">
    <location>
        <begin position="42"/>
        <end position="69"/>
    </location>
</feature>
<keyword evidence="8" id="KW-1185">Reference proteome</keyword>
<evidence type="ECO:0000256" key="2">
    <source>
        <dbReference type="ARBA" id="ARBA00004496"/>
    </source>
</evidence>
<feature type="region of interest" description="Disordered" evidence="7">
    <location>
        <begin position="242"/>
        <end position="265"/>
    </location>
</feature>
<name>A0ABM4DP72_HYDVU</name>
<feature type="compositionally biased region" description="Low complexity" evidence="7">
    <location>
        <begin position="250"/>
        <end position="263"/>
    </location>
</feature>
<gene>
    <name evidence="9" type="primary">LOC136072086</name>
</gene>
<dbReference type="RefSeq" id="XP_065676380.1">
    <property type="nucleotide sequence ID" value="XM_065820308.1"/>
</dbReference>
<evidence type="ECO:0000256" key="6">
    <source>
        <dbReference type="SAM" id="Coils"/>
    </source>
</evidence>
<accession>A0ABM4DP72</accession>
<comment type="function">
    <text evidence="4">May be involved in photoreceptor outer segment disk morphogenesis.</text>
</comment>
<evidence type="ECO:0000256" key="7">
    <source>
        <dbReference type="SAM" id="MobiDB-lite"/>
    </source>
</evidence>
<dbReference type="InterPro" id="IPR029239">
    <property type="entry name" value="CFAP418"/>
</dbReference>
<keyword evidence="6" id="KW-0175">Coiled coil</keyword>
<dbReference type="Proteomes" id="UP001652625">
    <property type="component" value="Chromosome 15"/>
</dbReference>
<keyword evidence="3" id="KW-0963">Cytoplasm</keyword>
<proteinExistence type="predicted"/>
<dbReference type="Pfam" id="PF14996">
    <property type="entry name" value="RMP"/>
    <property type="match status" value="1"/>
</dbReference>
<evidence type="ECO:0000313" key="8">
    <source>
        <dbReference type="Proteomes" id="UP001652625"/>
    </source>
</evidence>
<evidence type="ECO:0000313" key="9">
    <source>
        <dbReference type="RefSeq" id="XP_065676380.1"/>
    </source>
</evidence>
<sequence>MKNFEQIVQKMLDEQKVIILKEAERLLNIQEKNFLAMTISNMKTITDRLDSIENEKVNIKKKIIAMQKDIDNIKESLNSQVEIFVGKLSELNKHIETELKHKDDKKKFESKKTVKVLKIFNKNFCNIEKYLSSITGVLIYERFANETEEFQDRVGNDVEELHVEDQMDEIDGLLDEVEQKYCSKEENTLNKNRTKLPLQKETNVLTLNVPRCWNFCSDLINRSKQSELDDIVNEIMNDDSLEKSYKNNSRRSSSQSQSSSSSQEESKLKIKCSEIFIGGTQAQFGAASHFYKRVCNQIHCLSCDNRVVYFDNYEWNEESCDYLVFRNNYPDFSRLKFVLHPRNGFRAYCCQCSWLYVKEPIELEKCKPNFKWICKKHNR</sequence>